<feature type="chain" id="PRO_5042103347" evidence="3">
    <location>
        <begin position="20"/>
        <end position="209"/>
    </location>
</feature>
<feature type="transmembrane region" description="Helical" evidence="2">
    <location>
        <begin position="143"/>
        <end position="163"/>
    </location>
</feature>
<dbReference type="AlphaFoldDB" id="A0AAF3EW46"/>
<reference evidence="5" key="1">
    <citation type="submission" date="2024-02" db="UniProtKB">
        <authorList>
            <consortium name="WormBaseParasite"/>
        </authorList>
    </citation>
    <scope>IDENTIFICATION</scope>
</reference>
<dbReference type="WBParaSite" id="MBELARI_LOCUS18419">
    <property type="protein sequence ID" value="MBELARI_LOCUS18419"/>
    <property type="gene ID" value="MBELARI_LOCUS18419"/>
</dbReference>
<keyword evidence="2" id="KW-0472">Membrane</keyword>
<evidence type="ECO:0000256" key="2">
    <source>
        <dbReference type="SAM" id="Phobius"/>
    </source>
</evidence>
<keyword evidence="3" id="KW-0732">Signal</keyword>
<feature type="compositionally biased region" description="Polar residues" evidence="1">
    <location>
        <begin position="21"/>
        <end position="34"/>
    </location>
</feature>
<evidence type="ECO:0000313" key="5">
    <source>
        <dbReference type="WBParaSite" id="MBELARI_LOCUS18419"/>
    </source>
</evidence>
<sequence length="209" mass="22721">MRLVFSFLFVVFLLSEVSAQGENGNNTRVTNASDTTTTPRPPVDPKVTPVPVVSSNPGKPGNDSTTTTGKPAPRINSTTVDAIKTTTTRKPAPRINATTVDAIKTTTDDYDDYSSTSNITNITNTTTDGSEPPLEKMAISTKIALGVCILVVIIFVIIGCFSWKYYKKGGSIPFITKRKEKTQTKGYEKLKLFDEQMKTQSDRASAIES</sequence>
<name>A0AAF3EW46_9BILA</name>
<accession>A0AAF3EW46</accession>
<feature type="region of interest" description="Disordered" evidence="1">
    <location>
        <begin position="21"/>
        <end position="89"/>
    </location>
</feature>
<organism evidence="4 5">
    <name type="scientific">Mesorhabditis belari</name>
    <dbReference type="NCBI Taxonomy" id="2138241"/>
    <lineage>
        <taxon>Eukaryota</taxon>
        <taxon>Metazoa</taxon>
        <taxon>Ecdysozoa</taxon>
        <taxon>Nematoda</taxon>
        <taxon>Chromadorea</taxon>
        <taxon>Rhabditida</taxon>
        <taxon>Rhabditina</taxon>
        <taxon>Rhabditomorpha</taxon>
        <taxon>Rhabditoidea</taxon>
        <taxon>Rhabditidae</taxon>
        <taxon>Mesorhabditinae</taxon>
        <taxon>Mesorhabditis</taxon>
    </lineage>
</organism>
<proteinExistence type="predicted"/>
<keyword evidence="4" id="KW-1185">Reference proteome</keyword>
<feature type="signal peptide" evidence="3">
    <location>
        <begin position="1"/>
        <end position="19"/>
    </location>
</feature>
<feature type="compositionally biased region" description="Polar residues" evidence="1">
    <location>
        <begin position="54"/>
        <end position="89"/>
    </location>
</feature>
<evidence type="ECO:0000256" key="3">
    <source>
        <dbReference type="SAM" id="SignalP"/>
    </source>
</evidence>
<protein>
    <submittedName>
        <fullName evidence="5">Uncharacterized protein</fullName>
    </submittedName>
</protein>
<evidence type="ECO:0000256" key="1">
    <source>
        <dbReference type="SAM" id="MobiDB-lite"/>
    </source>
</evidence>
<keyword evidence="2" id="KW-1133">Transmembrane helix</keyword>
<dbReference type="Proteomes" id="UP000887575">
    <property type="component" value="Unassembled WGS sequence"/>
</dbReference>
<keyword evidence="2" id="KW-0812">Transmembrane</keyword>
<evidence type="ECO:0000313" key="4">
    <source>
        <dbReference type="Proteomes" id="UP000887575"/>
    </source>
</evidence>